<dbReference type="InterPro" id="IPR004477">
    <property type="entry name" value="ComEC_N"/>
</dbReference>
<dbReference type="AlphaFoldDB" id="A0A941DPU9"/>
<protein>
    <submittedName>
        <fullName evidence="8">DNA internalization-related competence protein ComEC/Rec2</fullName>
    </submittedName>
</protein>
<dbReference type="Proteomes" id="UP000680067">
    <property type="component" value="Unassembled WGS sequence"/>
</dbReference>
<feature type="transmembrane region" description="Helical" evidence="6">
    <location>
        <begin position="476"/>
        <end position="498"/>
    </location>
</feature>
<name>A0A941DPU9_9BURK</name>
<dbReference type="InterPro" id="IPR035681">
    <property type="entry name" value="ComA-like_MBL"/>
</dbReference>
<gene>
    <name evidence="8" type="ORF">KDM89_07130</name>
</gene>
<feature type="transmembrane region" description="Helical" evidence="6">
    <location>
        <begin position="375"/>
        <end position="393"/>
    </location>
</feature>
<keyword evidence="9" id="KW-1185">Reference proteome</keyword>
<comment type="caution">
    <text evidence="8">The sequence shown here is derived from an EMBL/GenBank/DDBJ whole genome shotgun (WGS) entry which is preliminary data.</text>
</comment>
<dbReference type="InterPro" id="IPR052159">
    <property type="entry name" value="Competence_DNA_uptake"/>
</dbReference>
<feature type="transmembrane region" description="Helical" evidence="6">
    <location>
        <begin position="62"/>
        <end position="82"/>
    </location>
</feature>
<dbReference type="InterPro" id="IPR001279">
    <property type="entry name" value="Metallo-B-lactamas"/>
</dbReference>
<dbReference type="InterPro" id="IPR004797">
    <property type="entry name" value="Competence_ComEC/Rec2"/>
</dbReference>
<feature type="transmembrane region" description="Helical" evidence="6">
    <location>
        <begin position="267"/>
        <end position="290"/>
    </location>
</feature>
<organism evidence="8 9">
    <name type="scientific">Undibacterium luofuense</name>
    <dbReference type="NCBI Taxonomy" id="2828733"/>
    <lineage>
        <taxon>Bacteria</taxon>
        <taxon>Pseudomonadati</taxon>
        <taxon>Pseudomonadota</taxon>
        <taxon>Betaproteobacteria</taxon>
        <taxon>Burkholderiales</taxon>
        <taxon>Oxalobacteraceae</taxon>
        <taxon>Undibacterium</taxon>
    </lineage>
</organism>
<feature type="transmembrane region" description="Helical" evidence="6">
    <location>
        <begin position="351"/>
        <end position="369"/>
    </location>
</feature>
<evidence type="ECO:0000256" key="1">
    <source>
        <dbReference type="ARBA" id="ARBA00004651"/>
    </source>
</evidence>
<dbReference type="GO" id="GO:0030420">
    <property type="term" value="P:establishment of competence for transformation"/>
    <property type="evidence" value="ECO:0007669"/>
    <property type="project" value="InterPro"/>
</dbReference>
<feature type="transmembrane region" description="Helical" evidence="6">
    <location>
        <begin position="310"/>
        <end position="331"/>
    </location>
</feature>
<dbReference type="NCBIfam" id="TIGR00360">
    <property type="entry name" value="ComEC_N-term"/>
    <property type="match status" value="1"/>
</dbReference>
<dbReference type="PANTHER" id="PTHR30619">
    <property type="entry name" value="DNA INTERNALIZATION/COMPETENCE PROTEIN COMEC/REC2"/>
    <property type="match status" value="1"/>
</dbReference>
<dbReference type="RefSeq" id="WP_212687260.1">
    <property type="nucleotide sequence ID" value="NZ_JAGSPN010000004.1"/>
</dbReference>
<dbReference type="Pfam" id="PF03772">
    <property type="entry name" value="Competence"/>
    <property type="match status" value="1"/>
</dbReference>
<dbReference type="InterPro" id="IPR025405">
    <property type="entry name" value="DUF4131"/>
</dbReference>
<evidence type="ECO:0000256" key="3">
    <source>
        <dbReference type="ARBA" id="ARBA00022692"/>
    </source>
</evidence>
<evidence type="ECO:0000256" key="6">
    <source>
        <dbReference type="SAM" id="Phobius"/>
    </source>
</evidence>
<dbReference type="Gene3D" id="3.60.15.10">
    <property type="entry name" value="Ribonuclease Z/Hydroxyacylglutathione hydrolase-like"/>
    <property type="match status" value="1"/>
</dbReference>
<sequence>MRRWAAGFLAGTLILQQQATLISAYANQILIAVLFLHGLWWWLRQPASPGFHSNFVRSRRRWLYSFVSLMLGLLAGLSWAHWQACDALQTRLPASFDGQEIQTVVQIDGLPYRNDTGWHFTAKLLQADWPANIDTSHPPQKLSANWFPQREALPELISGQCWQMRLRLKQIHGTANPGGFDSELWALEQGLDGAASVREASLQPCGGAEWSASSQFARWRASLRERIFAALPEQRYAAVVVALVIGEQRAITQDDWSMLMRSGIGHLISISGSHITMIAALMAWLAGQVWRRSAWLPLQPALPLRCPAQHVMLVTGVITAWFYVALAGFGVPAQRTAIMLTVAALANFSGIPWRSSQILAMALLAVLIIDPWAAMWPGFWLSFGAVAALMSVAQPQQEKTVKKKHWRQMLMQALHSQWALMAAMLPACLFWFGQFSLVSPFTNAIAIPVIGWLVTPLALFGCLLPDMLAKLVWQLAHLLLSWLMPLMEWMAGPAWAVWQRPVPEWPYLLLATAGSLILLLPRRWPLRWLGLCGWLPLLLPVPQQQTGLVLQFLDVGQGMAVLVETPHHRLLYDTGPAWNAGADAGARIVLPYLQSRGISKLDAVIVSHQDTDHSGGAASIAKNIATVQWYSSLPEQHALQARMRPHQRCEAGIKWRWGHVDFEFLQPAAVSYASDKWKPNARSCVLRIAYRDQAILLAGDIEAVQEDEMLQMQPDKLRASVLLVPHHGSGTSSTPAFLQAVQPEWAVFQLGYRNRYRHPRADVWQRYADFGVKRLRSDSEGAIQFVFSETTEVSSYRWQRPRYWQTRADGSGDHE</sequence>
<dbReference type="SUPFAM" id="SSF56281">
    <property type="entry name" value="Metallo-hydrolase/oxidoreductase"/>
    <property type="match status" value="1"/>
</dbReference>
<dbReference type="GO" id="GO:0005886">
    <property type="term" value="C:plasma membrane"/>
    <property type="evidence" value="ECO:0007669"/>
    <property type="project" value="UniProtKB-SubCell"/>
</dbReference>
<proteinExistence type="predicted"/>
<feature type="transmembrane region" description="Helical" evidence="6">
    <location>
        <begin position="445"/>
        <end position="464"/>
    </location>
</feature>
<evidence type="ECO:0000259" key="7">
    <source>
        <dbReference type="SMART" id="SM00849"/>
    </source>
</evidence>
<feature type="transmembrane region" description="Helical" evidence="6">
    <location>
        <begin position="21"/>
        <end position="42"/>
    </location>
</feature>
<comment type="subcellular location">
    <subcellularLocation>
        <location evidence="1">Cell membrane</location>
        <topology evidence="1">Multi-pass membrane protein</topology>
    </subcellularLocation>
</comment>
<dbReference type="Pfam" id="PF00753">
    <property type="entry name" value="Lactamase_B"/>
    <property type="match status" value="1"/>
</dbReference>
<feature type="transmembrane region" description="Helical" evidence="6">
    <location>
        <begin position="414"/>
        <end position="433"/>
    </location>
</feature>
<dbReference type="SMART" id="SM00849">
    <property type="entry name" value="Lactamase_B"/>
    <property type="match status" value="1"/>
</dbReference>
<reference evidence="8" key="1">
    <citation type="submission" date="2021-04" db="EMBL/GenBank/DDBJ databases">
        <title>novel species isolated from subtropical streams in China.</title>
        <authorList>
            <person name="Lu H."/>
        </authorList>
    </citation>
    <scope>NUCLEOTIDE SEQUENCE</scope>
    <source>
        <strain evidence="8">LFS511W</strain>
    </source>
</reference>
<evidence type="ECO:0000256" key="4">
    <source>
        <dbReference type="ARBA" id="ARBA00022989"/>
    </source>
</evidence>
<keyword evidence="4 6" id="KW-1133">Transmembrane helix</keyword>
<accession>A0A941DPU9</accession>
<keyword evidence="3 6" id="KW-0812">Transmembrane</keyword>
<evidence type="ECO:0000313" key="8">
    <source>
        <dbReference type="EMBL" id="MBR7781906.1"/>
    </source>
</evidence>
<dbReference type="InterPro" id="IPR036866">
    <property type="entry name" value="RibonucZ/Hydroxyglut_hydro"/>
</dbReference>
<dbReference type="CDD" id="cd07731">
    <property type="entry name" value="ComA-like_MBL-fold"/>
    <property type="match status" value="1"/>
</dbReference>
<dbReference type="PANTHER" id="PTHR30619:SF1">
    <property type="entry name" value="RECOMBINATION PROTEIN 2"/>
    <property type="match status" value="1"/>
</dbReference>
<evidence type="ECO:0000256" key="2">
    <source>
        <dbReference type="ARBA" id="ARBA00022475"/>
    </source>
</evidence>
<keyword evidence="5 6" id="KW-0472">Membrane</keyword>
<dbReference type="EMBL" id="JAGSPN010000004">
    <property type="protein sequence ID" value="MBR7781906.1"/>
    <property type="molecule type" value="Genomic_DNA"/>
</dbReference>
<evidence type="ECO:0000313" key="9">
    <source>
        <dbReference type="Proteomes" id="UP000680067"/>
    </source>
</evidence>
<evidence type="ECO:0000256" key="5">
    <source>
        <dbReference type="ARBA" id="ARBA00023136"/>
    </source>
</evidence>
<feature type="domain" description="Metallo-beta-lactamase" evidence="7">
    <location>
        <begin position="557"/>
        <end position="752"/>
    </location>
</feature>
<keyword evidence="2" id="KW-1003">Cell membrane</keyword>
<dbReference type="Pfam" id="PF13567">
    <property type="entry name" value="DUF4131"/>
    <property type="match status" value="1"/>
</dbReference>
<dbReference type="NCBIfam" id="TIGR00361">
    <property type="entry name" value="ComEC_Rec2"/>
    <property type="match status" value="1"/>
</dbReference>